<dbReference type="PhylomeDB" id="T1JBM9"/>
<dbReference type="EnsemblMetazoa" id="SMAR011179-RA">
    <property type="protein sequence ID" value="SMAR011179-PA"/>
    <property type="gene ID" value="SMAR011179"/>
</dbReference>
<dbReference type="CDD" id="cd00112">
    <property type="entry name" value="LDLa"/>
    <property type="match status" value="1"/>
</dbReference>
<dbReference type="PROSITE" id="PS01209">
    <property type="entry name" value="LDLRA_1"/>
    <property type="match status" value="1"/>
</dbReference>
<proteinExistence type="predicted"/>
<evidence type="ECO:0000256" key="2">
    <source>
        <dbReference type="PROSITE-ProRule" id="PRU00124"/>
    </source>
</evidence>
<dbReference type="HOGENOM" id="CLU_003797_0_0_1"/>
<keyword evidence="6" id="KW-1185">Reference proteome</keyword>
<dbReference type="InterPro" id="IPR053207">
    <property type="entry name" value="Non-NMDA_GluR_Accessory"/>
</dbReference>
<dbReference type="STRING" id="126957.T1JBM9"/>
<dbReference type="InterPro" id="IPR036055">
    <property type="entry name" value="LDL_receptor-like_sf"/>
</dbReference>
<feature type="disulfide bond" evidence="2">
    <location>
        <begin position="28"/>
        <end position="46"/>
    </location>
</feature>
<dbReference type="EMBL" id="JH432011">
    <property type="status" value="NOT_ANNOTATED_CDS"/>
    <property type="molecule type" value="Genomic_DNA"/>
</dbReference>
<dbReference type="Gene3D" id="2.60.120.290">
    <property type="entry name" value="Spermadhesin, CUB domain"/>
    <property type="match status" value="1"/>
</dbReference>
<dbReference type="SUPFAM" id="SSF49854">
    <property type="entry name" value="Spermadhesin, CUB domain"/>
    <property type="match status" value="1"/>
</dbReference>
<dbReference type="GO" id="GO:0005886">
    <property type="term" value="C:plasma membrane"/>
    <property type="evidence" value="ECO:0007669"/>
    <property type="project" value="TreeGrafter"/>
</dbReference>
<dbReference type="OMA" id="PECPRKQ"/>
<dbReference type="PROSITE" id="PS50068">
    <property type="entry name" value="LDLRA_2"/>
    <property type="match status" value="1"/>
</dbReference>
<evidence type="ECO:0000256" key="3">
    <source>
        <dbReference type="SAM" id="SignalP"/>
    </source>
</evidence>
<keyword evidence="1 2" id="KW-1015">Disulfide bond</keyword>
<comment type="caution">
    <text evidence="2">Lacks conserved residue(s) required for the propagation of feature annotation.</text>
</comment>
<dbReference type="eggNOG" id="ENOG502QU8S">
    <property type="taxonomic scope" value="Eukaryota"/>
</dbReference>
<organism evidence="5 6">
    <name type="scientific">Strigamia maritima</name>
    <name type="common">European centipede</name>
    <name type="synonym">Geophilus maritimus</name>
    <dbReference type="NCBI Taxonomy" id="126957"/>
    <lineage>
        <taxon>Eukaryota</taxon>
        <taxon>Metazoa</taxon>
        <taxon>Ecdysozoa</taxon>
        <taxon>Arthropoda</taxon>
        <taxon>Myriapoda</taxon>
        <taxon>Chilopoda</taxon>
        <taxon>Pleurostigmophora</taxon>
        <taxon>Geophilomorpha</taxon>
        <taxon>Linotaeniidae</taxon>
        <taxon>Strigamia</taxon>
    </lineage>
</organism>
<evidence type="ECO:0000313" key="5">
    <source>
        <dbReference type="EnsemblMetazoa" id="SMAR011179-PA"/>
    </source>
</evidence>
<evidence type="ECO:0000256" key="1">
    <source>
        <dbReference type="ARBA" id="ARBA00023157"/>
    </source>
</evidence>
<feature type="disulfide bond" evidence="2">
    <location>
        <begin position="21"/>
        <end position="33"/>
    </location>
</feature>
<feature type="domain" description="CUB" evidence="4">
    <location>
        <begin position="213"/>
        <end position="360"/>
    </location>
</feature>
<dbReference type="Pfam" id="PF00057">
    <property type="entry name" value="Ldl_recept_a"/>
    <property type="match status" value="1"/>
</dbReference>
<dbReference type="SUPFAM" id="SSF57424">
    <property type="entry name" value="LDL receptor-like module"/>
    <property type="match status" value="1"/>
</dbReference>
<dbReference type="InterPro" id="IPR035914">
    <property type="entry name" value="Sperma_CUB_dom_sf"/>
</dbReference>
<dbReference type="SMART" id="SM00192">
    <property type="entry name" value="LDLa"/>
    <property type="match status" value="1"/>
</dbReference>
<protein>
    <recommendedName>
        <fullName evidence="4">CUB domain-containing protein</fullName>
    </recommendedName>
</protein>
<dbReference type="InterPro" id="IPR023415">
    <property type="entry name" value="LDLR_class-A_CS"/>
</dbReference>
<dbReference type="InterPro" id="IPR000859">
    <property type="entry name" value="CUB_dom"/>
</dbReference>
<feature type="signal peptide" evidence="3">
    <location>
        <begin position="1"/>
        <end position="20"/>
    </location>
</feature>
<dbReference type="AlphaFoldDB" id="T1JBM9"/>
<dbReference type="PROSITE" id="PS01180">
    <property type="entry name" value="CUB"/>
    <property type="match status" value="2"/>
</dbReference>
<sequence>MGCGPGLAILAAFLVSVVISCRISEFFCDNGRCIGLDRFCDGKNDCGDKSDEPRQCTRCNRTFYGDRHKTYQVSVDRPKRERLPYYCQFTFIAGGGELGDLVELAFEQFSVGRLLSYMDDGCPDAHIQMVEHGRPPKSAGGWCGFGARWNVYYSETNNLTLIVRIFNLTESNDLNEFTLRFNFRFLSRAECVTRYGPPGALYHRGEFIPGTVCDRSFQDCDWQVCKVQSPNFPGIYPRNVTCHYHITQRTIPDGQHAMIVISQKNEDKLSIKTGETFHGPLPTSYSYRREKRLLFGNRCEQDYIRVFDGSNASDPFLIKFCRSGALSDIISSGPDLSVEFRSSAFDQPEMNHFELDVRVIFLPEDLIGARLVEQRCDWSVSSRDRRQGVVYSLQHFTQPNTTCLYHFRGSEHEFVWFYFVQYFPDSRKDPHRDETNLFRMKLWERSPSIDPAEDAVSRLVDEIHGDKVPRLCVHARSFPDLVPVRPCKYPDESYVTNAPELFLRYSVSADAQLDSLKFIARYEFVNLFQYGDSNGDGCHRLFRSGLVRRGVFASPQNVFFFGRGGSRHLECSYTFLGSNTERVRLLFRTMKIGRRRCSTSYNNNTNRYFCQYGETDESDAEIRVYDQVWNLTDTIPLACVCNVSTTIQLESLGSVLQVNFTVRDMNAEEDFDDFNFEAVFEFVSAPDCRRHWPEDESSGNIKEFVTTDDVDSQLHCPWFLAPPPDEYVYLRLQGTIATDEHGCETANRIVVSSPGQADPIIVVCPESTEDPSVNPPEVEIFSRDWNKTNVRFSTKMSTASNALVLEFLVREAGNFAVKWLKVGKLTSNNVQGMKLKGNVFISAPN</sequence>
<dbReference type="InterPro" id="IPR056707">
    <property type="entry name" value="DUF7805"/>
</dbReference>
<accession>T1JBM9</accession>
<dbReference type="PANTHER" id="PTHR47537">
    <property type="entry name" value="CUBILIN"/>
    <property type="match status" value="1"/>
</dbReference>
<keyword evidence="3" id="KW-0732">Signal</keyword>
<dbReference type="InterPro" id="IPR002172">
    <property type="entry name" value="LDrepeatLR_classA_rpt"/>
</dbReference>
<dbReference type="PANTHER" id="PTHR47537:SF3">
    <property type="entry name" value="CUB DOMAIN-CONTAINING PROTEIN"/>
    <property type="match status" value="1"/>
</dbReference>
<name>T1JBM9_STRMM</name>
<dbReference type="CDD" id="cd00041">
    <property type="entry name" value="CUB"/>
    <property type="match status" value="1"/>
</dbReference>
<feature type="domain" description="CUB" evidence="4">
    <location>
        <begin position="59"/>
        <end position="184"/>
    </location>
</feature>
<feature type="chain" id="PRO_5004590367" description="CUB domain-containing protein" evidence="3">
    <location>
        <begin position="21"/>
        <end position="845"/>
    </location>
</feature>
<evidence type="ECO:0000313" key="6">
    <source>
        <dbReference type="Proteomes" id="UP000014500"/>
    </source>
</evidence>
<evidence type="ECO:0000259" key="4">
    <source>
        <dbReference type="PROSITE" id="PS01180"/>
    </source>
</evidence>
<reference evidence="6" key="1">
    <citation type="submission" date="2011-05" db="EMBL/GenBank/DDBJ databases">
        <authorList>
            <person name="Richards S.R."/>
            <person name="Qu J."/>
            <person name="Jiang H."/>
            <person name="Jhangiani S.N."/>
            <person name="Agravi P."/>
            <person name="Goodspeed R."/>
            <person name="Gross S."/>
            <person name="Mandapat C."/>
            <person name="Jackson L."/>
            <person name="Mathew T."/>
            <person name="Pu L."/>
            <person name="Thornton R."/>
            <person name="Saada N."/>
            <person name="Wilczek-Boney K.B."/>
            <person name="Lee S."/>
            <person name="Kovar C."/>
            <person name="Wu Y."/>
            <person name="Scherer S.E."/>
            <person name="Worley K.C."/>
            <person name="Muzny D.M."/>
            <person name="Gibbs R."/>
        </authorList>
    </citation>
    <scope>NUCLEOTIDE SEQUENCE</scope>
    <source>
        <strain evidence="6">Brora</strain>
    </source>
</reference>
<reference evidence="5" key="2">
    <citation type="submission" date="2015-02" db="UniProtKB">
        <authorList>
            <consortium name="EnsemblMetazoa"/>
        </authorList>
    </citation>
    <scope>IDENTIFICATION</scope>
</reference>
<dbReference type="Pfam" id="PF25090">
    <property type="entry name" value="DUF7805"/>
    <property type="match status" value="1"/>
</dbReference>
<dbReference type="Gene3D" id="4.10.400.10">
    <property type="entry name" value="Low-density Lipoprotein Receptor"/>
    <property type="match status" value="1"/>
</dbReference>
<dbReference type="SMART" id="SM00042">
    <property type="entry name" value="CUB"/>
    <property type="match status" value="1"/>
</dbReference>
<dbReference type="Proteomes" id="UP000014500">
    <property type="component" value="Unassembled WGS sequence"/>
</dbReference>